<dbReference type="GO" id="GO:0004556">
    <property type="term" value="F:alpha-amylase activity"/>
    <property type="evidence" value="ECO:0007669"/>
    <property type="project" value="TreeGrafter"/>
</dbReference>
<dbReference type="InterPro" id="IPR017853">
    <property type="entry name" value="GH"/>
</dbReference>
<evidence type="ECO:0000256" key="1">
    <source>
        <dbReference type="ARBA" id="ARBA00008061"/>
    </source>
</evidence>
<accession>A0AAF1BMQ8</accession>
<dbReference type="Pfam" id="PF00128">
    <property type="entry name" value="Alpha-amylase"/>
    <property type="match status" value="1"/>
</dbReference>
<evidence type="ECO:0000313" key="6">
    <source>
        <dbReference type="EMBL" id="WOO83670.1"/>
    </source>
</evidence>
<dbReference type="FunFam" id="3.90.400.10:FF:000004">
    <property type="entry name" value="Oligo-1,6-glucosidase"/>
    <property type="match status" value="1"/>
</dbReference>
<proteinExistence type="inferred from homology"/>
<comment type="similarity">
    <text evidence="1">Belongs to the glycosyl hydrolase 13 family.</text>
</comment>
<evidence type="ECO:0000256" key="2">
    <source>
        <dbReference type="ARBA" id="ARBA00022801"/>
    </source>
</evidence>
<organism evidence="6 7">
    <name type="scientific">Vanrija pseudolonga</name>
    <dbReference type="NCBI Taxonomy" id="143232"/>
    <lineage>
        <taxon>Eukaryota</taxon>
        <taxon>Fungi</taxon>
        <taxon>Dikarya</taxon>
        <taxon>Basidiomycota</taxon>
        <taxon>Agaricomycotina</taxon>
        <taxon>Tremellomycetes</taxon>
        <taxon>Trichosporonales</taxon>
        <taxon>Trichosporonaceae</taxon>
        <taxon>Vanrija</taxon>
    </lineage>
</organism>
<dbReference type="GO" id="GO:0004575">
    <property type="term" value="F:sucrose alpha-glucosidase activity"/>
    <property type="evidence" value="ECO:0007669"/>
    <property type="project" value="TreeGrafter"/>
</dbReference>
<dbReference type="FunFam" id="3.20.20.80:FF:000064">
    <property type="entry name" value="Oligo-1,6-glucosidase"/>
    <property type="match status" value="2"/>
</dbReference>
<evidence type="ECO:0000313" key="7">
    <source>
        <dbReference type="Proteomes" id="UP000827549"/>
    </source>
</evidence>
<dbReference type="CDD" id="cd11333">
    <property type="entry name" value="AmyAc_SI_OligoGlu_DGase"/>
    <property type="match status" value="1"/>
</dbReference>
<dbReference type="GeneID" id="87810363"/>
<dbReference type="PANTHER" id="PTHR10357:SF232">
    <property type="entry name" value="GLYCOSYL HYDROLASE FAMILY 13 CATALYTIC DOMAIN-CONTAINING PROTEIN"/>
    <property type="match status" value="1"/>
</dbReference>
<keyword evidence="3" id="KW-0326">Glycosidase</keyword>
<dbReference type="GO" id="GO:0005987">
    <property type="term" value="P:sucrose catabolic process"/>
    <property type="evidence" value="ECO:0007669"/>
    <property type="project" value="TreeGrafter"/>
</dbReference>
<dbReference type="GO" id="GO:0004574">
    <property type="term" value="F:oligo-1,6-glucosidase activity"/>
    <property type="evidence" value="ECO:0007669"/>
    <property type="project" value="TreeGrafter"/>
</dbReference>
<dbReference type="Proteomes" id="UP000827549">
    <property type="component" value="Chromosome 5"/>
</dbReference>
<dbReference type="InterPro" id="IPR013780">
    <property type="entry name" value="Glyco_hydro_b"/>
</dbReference>
<dbReference type="Gene3D" id="3.20.20.80">
    <property type="entry name" value="Glycosidases"/>
    <property type="match status" value="1"/>
</dbReference>
<dbReference type="RefSeq" id="XP_062629696.1">
    <property type="nucleotide sequence ID" value="XM_062773712.1"/>
</dbReference>
<keyword evidence="2" id="KW-0378">Hydrolase</keyword>
<reference evidence="6" key="1">
    <citation type="submission" date="2023-10" db="EMBL/GenBank/DDBJ databases">
        <authorList>
            <person name="Noh H."/>
        </authorList>
    </citation>
    <scope>NUCLEOTIDE SEQUENCE</scope>
    <source>
        <strain evidence="6">DUCC4014</strain>
    </source>
</reference>
<keyword evidence="7" id="KW-1185">Reference proteome</keyword>
<gene>
    <name evidence="6" type="primary">malL_0</name>
    <name evidence="6" type="ORF">LOC62_05G007189</name>
</gene>
<dbReference type="SUPFAM" id="SSF51011">
    <property type="entry name" value="Glycosyl hydrolase domain"/>
    <property type="match status" value="1"/>
</dbReference>
<dbReference type="SMART" id="SM00642">
    <property type="entry name" value="Aamy"/>
    <property type="match status" value="1"/>
</dbReference>
<keyword evidence="4" id="KW-0462">Maltose metabolism</keyword>
<name>A0AAF1BMQ8_9TREE</name>
<dbReference type="EMBL" id="CP086718">
    <property type="protein sequence ID" value="WOO83670.1"/>
    <property type="molecule type" value="Genomic_DNA"/>
</dbReference>
<dbReference type="Gene3D" id="3.90.400.10">
    <property type="entry name" value="Oligo-1,6-glucosidase, Domain 2"/>
    <property type="match status" value="1"/>
</dbReference>
<dbReference type="AlphaFoldDB" id="A0AAF1BMQ8"/>
<sequence>MTVTTETQFVANADIPRAWWKSAVVYQIYPASFLDTNGDGVGDLRGVINKLDYLKDLGVDVIWLSPIFKSPQVDMGYDISDYKDIHAPYGSVADVDELIAELHKRGMKLVLDLVVNHTSVEHKWFIESKSSKTNPKRDWYYWRPAKVAADGSKSEPNNWQSVFGGSTWKHDETTDEYYLHYFDESQPDLNFENVEVRQAVYDLMKFWLDKGADGYRMDVIARISKNVSFPDAAEQVKGARYQDFPRGAGPRLHEYLHEMNREVLSKYDCMSVGELNFVDPKTMLNFVHPDRQEIQTGFSFDHVNVGLKGMGLGRHLVNPWTLPEWKETITRWQWLREAGAWHALYLENHDQPRSISRFGNDSPGWRWASGRVLALLHATLFGTVYLYQGEEIGMINLPLDWPIEDYQDVQTQILVKEINETCENPTKVVQQLLPKMRDHPRSPMQWTAGAGAGFSTAKPWMRLPEDYEVCNVEAQVNDPSSLFSFWKSVLAFRRKHEDILVYGSYRELSPEDEAVFAYVRDEKFLVVLNFSTAQVVYALPEKFKASKFLLSTTQDSEWPATLGDKLALPPWTGAVYEVSKE</sequence>
<feature type="domain" description="Glycosyl hydrolase family 13 catalytic" evidence="5">
    <location>
        <begin position="27"/>
        <end position="437"/>
    </location>
</feature>
<evidence type="ECO:0000256" key="4">
    <source>
        <dbReference type="ARBA" id="ARBA00026248"/>
    </source>
</evidence>
<dbReference type="InterPro" id="IPR045857">
    <property type="entry name" value="O16G_dom_2"/>
</dbReference>
<dbReference type="GO" id="GO:0000025">
    <property type="term" value="P:maltose catabolic process"/>
    <property type="evidence" value="ECO:0007669"/>
    <property type="project" value="TreeGrafter"/>
</dbReference>
<dbReference type="InterPro" id="IPR006047">
    <property type="entry name" value="GH13_cat_dom"/>
</dbReference>
<dbReference type="Gene3D" id="2.60.40.1180">
    <property type="entry name" value="Golgi alpha-mannosidase II"/>
    <property type="match status" value="1"/>
</dbReference>
<dbReference type="PANTHER" id="PTHR10357">
    <property type="entry name" value="ALPHA-AMYLASE FAMILY MEMBER"/>
    <property type="match status" value="1"/>
</dbReference>
<dbReference type="SUPFAM" id="SSF51445">
    <property type="entry name" value="(Trans)glycosidases"/>
    <property type="match status" value="1"/>
</dbReference>
<evidence type="ECO:0000259" key="5">
    <source>
        <dbReference type="SMART" id="SM00642"/>
    </source>
</evidence>
<evidence type="ECO:0000256" key="3">
    <source>
        <dbReference type="ARBA" id="ARBA00023295"/>
    </source>
</evidence>
<protein>
    <submittedName>
        <fullName evidence="6">Oligo-1,6-glucosidase</fullName>
    </submittedName>
</protein>
<dbReference type="GO" id="GO:0033934">
    <property type="term" value="F:glucan 1,4-alpha-maltotriohydrolase activity"/>
    <property type="evidence" value="ECO:0007669"/>
    <property type="project" value="TreeGrafter"/>
</dbReference>